<evidence type="ECO:0000313" key="2">
    <source>
        <dbReference type="Proteomes" id="UP000664859"/>
    </source>
</evidence>
<sequence length="476" mass="52866">MPCTSTLIHKLTIWLHERRSPYAVVRWLEQLHPEALSDDLAHIRSLWRRKYGDSVLKRGDAYKAGLEQAVQHAERMICLAKSNEERVWAEHVKARTAEFDSLSFSSQYELKAGTEVHNQEVTQTARYSLPVQTYAAHTSREASCKVAQHTAVRRNELPSTQVQAQCQAQSVSSNIRVASIVAAALQNTAGVLYMSYQGDGLDLAVRLEHAMMKLAKLPIVAPKADPGDRLRAIFTIYRKARKRRPIVIIDINEKMEPATLSKLLMAAKQLGFEKLATFIFVVSALWSALGLTVTTEESRVDGYSAPDFTEDEALAYLAKHLSPFPGMAEFVVQQVGTRAMHLVSLCRKCQGAKSETERRGRVEAYRTARIDDAGLVLLGFVAIAEENAAFSKEASLAFFKKLLDGTPVLKDRHAMVAFGFKKPDLLLAALAQWHAFAVVPFEHTISMQSHFMHIAIDQYLQAEASSAAGTSEPSSV</sequence>
<evidence type="ECO:0000313" key="1">
    <source>
        <dbReference type="EMBL" id="KAG5184162.1"/>
    </source>
</evidence>
<comment type="caution">
    <text evidence="1">The sequence shown here is derived from an EMBL/GenBank/DDBJ whole genome shotgun (WGS) entry which is preliminary data.</text>
</comment>
<dbReference type="EMBL" id="JAFCMP010000179">
    <property type="protein sequence ID" value="KAG5184162.1"/>
    <property type="molecule type" value="Genomic_DNA"/>
</dbReference>
<dbReference type="AlphaFoldDB" id="A0A835Z1Z3"/>
<organism evidence="1 2">
    <name type="scientific">Tribonema minus</name>
    <dbReference type="NCBI Taxonomy" id="303371"/>
    <lineage>
        <taxon>Eukaryota</taxon>
        <taxon>Sar</taxon>
        <taxon>Stramenopiles</taxon>
        <taxon>Ochrophyta</taxon>
        <taxon>PX clade</taxon>
        <taxon>Xanthophyceae</taxon>
        <taxon>Tribonematales</taxon>
        <taxon>Tribonemataceae</taxon>
        <taxon>Tribonema</taxon>
    </lineage>
</organism>
<reference evidence="1" key="1">
    <citation type="submission" date="2021-02" db="EMBL/GenBank/DDBJ databases">
        <title>First Annotated Genome of the Yellow-green Alga Tribonema minus.</title>
        <authorList>
            <person name="Mahan K.M."/>
        </authorList>
    </citation>
    <scope>NUCLEOTIDE SEQUENCE</scope>
    <source>
        <strain evidence="1">UTEX B ZZ1240</strain>
    </source>
</reference>
<keyword evidence="2" id="KW-1185">Reference proteome</keyword>
<name>A0A835Z1Z3_9STRA</name>
<protein>
    <submittedName>
        <fullName evidence="1">Uncharacterized protein</fullName>
    </submittedName>
</protein>
<accession>A0A835Z1Z3</accession>
<gene>
    <name evidence="1" type="ORF">JKP88DRAFT_245026</name>
</gene>
<proteinExistence type="predicted"/>
<dbReference type="Proteomes" id="UP000664859">
    <property type="component" value="Unassembled WGS sequence"/>
</dbReference>
<dbReference type="OrthoDB" id="10681387at2759"/>